<dbReference type="Proteomes" id="UP000294739">
    <property type="component" value="Unassembled WGS sequence"/>
</dbReference>
<evidence type="ECO:0000256" key="1">
    <source>
        <dbReference type="ARBA" id="ARBA00022448"/>
    </source>
</evidence>
<keyword evidence="6" id="KW-1185">Reference proteome</keyword>
<dbReference type="SUPFAM" id="SSF52540">
    <property type="entry name" value="P-loop containing nucleoside triphosphate hydrolases"/>
    <property type="match status" value="1"/>
</dbReference>
<sequence>MSGVTTTRGDGAAVLDVDGVGKSYQTGTLNVDALRGIDLTIGQGEYVAIMGPSGSGKSTLMHILGCLDTPTAGTYRLVGVDVGDLSEVELAEVRNSLIGFVFQQFNLLAHLTALRNVELPLAYAGTSRDERRRRALDALAGVGLADRVDHRPRELSGGQQQRVAIARALVTDPALILADEPTGNLDSRSTGDVLALFDELHRGGRTIVLITHEEDVAARAERVIRIHDGELRTGVPLAVGR</sequence>
<dbReference type="PROSITE" id="PS50893">
    <property type="entry name" value="ABC_TRANSPORTER_2"/>
    <property type="match status" value="1"/>
</dbReference>
<protein>
    <submittedName>
        <fullName evidence="5">ABC transporter ATP-binding protein</fullName>
    </submittedName>
</protein>
<dbReference type="AlphaFoldDB" id="A0A4R5DCQ0"/>
<reference evidence="5 6" key="1">
    <citation type="submission" date="2019-03" db="EMBL/GenBank/DDBJ databases">
        <title>Draft genome sequences of novel Actinobacteria.</title>
        <authorList>
            <person name="Sahin N."/>
            <person name="Ay H."/>
            <person name="Saygin H."/>
        </authorList>
    </citation>
    <scope>NUCLEOTIDE SEQUENCE [LARGE SCALE GENOMIC DNA]</scope>
    <source>
        <strain evidence="5 6">5K138</strain>
    </source>
</reference>
<dbReference type="InterPro" id="IPR017871">
    <property type="entry name" value="ABC_transporter-like_CS"/>
</dbReference>
<dbReference type="InterPro" id="IPR003593">
    <property type="entry name" value="AAA+_ATPase"/>
</dbReference>
<dbReference type="InParanoid" id="A0A4R5DCQ0"/>
<dbReference type="GO" id="GO:0098796">
    <property type="term" value="C:membrane protein complex"/>
    <property type="evidence" value="ECO:0007669"/>
    <property type="project" value="UniProtKB-ARBA"/>
</dbReference>
<dbReference type="PANTHER" id="PTHR24220:SF86">
    <property type="entry name" value="ABC TRANSPORTER ABCH.1"/>
    <property type="match status" value="1"/>
</dbReference>
<dbReference type="OrthoDB" id="3266715at2"/>
<dbReference type="InterPro" id="IPR015854">
    <property type="entry name" value="ABC_transpr_LolD-like"/>
</dbReference>
<evidence type="ECO:0000259" key="4">
    <source>
        <dbReference type="PROSITE" id="PS50893"/>
    </source>
</evidence>
<evidence type="ECO:0000313" key="5">
    <source>
        <dbReference type="EMBL" id="TDE08315.1"/>
    </source>
</evidence>
<keyword evidence="1" id="KW-0813">Transport</keyword>
<gene>
    <name evidence="5" type="ORF">E1269_17570</name>
</gene>
<dbReference type="CDD" id="cd03255">
    <property type="entry name" value="ABC_MJ0796_LolCDE_FtsE"/>
    <property type="match status" value="1"/>
</dbReference>
<dbReference type="InterPro" id="IPR017911">
    <property type="entry name" value="MacB-like_ATP-bd"/>
</dbReference>
<keyword evidence="2" id="KW-0547">Nucleotide-binding</keyword>
<keyword evidence="3 5" id="KW-0067">ATP-binding</keyword>
<proteinExistence type="predicted"/>
<evidence type="ECO:0000256" key="3">
    <source>
        <dbReference type="ARBA" id="ARBA00022840"/>
    </source>
</evidence>
<dbReference type="PANTHER" id="PTHR24220">
    <property type="entry name" value="IMPORT ATP-BINDING PROTEIN"/>
    <property type="match status" value="1"/>
</dbReference>
<dbReference type="FunCoup" id="A0A4R5DCQ0">
    <property type="interactions" value="27"/>
</dbReference>
<comment type="caution">
    <text evidence="5">The sequence shown here is derived from an EMBL/GenBank/DDBJ whole genome shotgun (WGS) entry which is preliminary data.</text>
</comment>
<dbReference type="EMBL" id="SMKZ01000025">
    <property type="protein sequence ID" value="TDE08315.1"/>
    <property type="molecule type" value="Genomic_DNA"/>
</dbReference>
<feature type="domain" description="ABC transporter" evidence="4">
    <location>
        <begin position="15"/>
        <end position="241"/>
    </location>
</feature>
<evidence type="ECO:0000313" key="6">
    <source>
        <dbReference type="Proteomes" id="UP000294739"/>
    </source>
</evidence>
<dbReference type="SMART" id="SM00382">
    <property type="entry name" value="AAA"/>
    <property type="match status" value="1"/>
</dbReference>
<dbReference type="GO" id="GO:0022857">
    <property type="term" value="F:transmembrane transporter activity"/>
    <property type="evidence" value="ECO:0007669"/>
    <property type="project" value="UniProtKB-ARBA"/>
</dbReference>
<dbReference type="GO" id="GO:0005886">
    <property type="term" value="C:plasma membrane"/>
    <property type="evidence" value="ECO:0007669"/>
    <property type="project" value="TreeGrafter"/>
</dbReference>
<dbReference type="GO" id="GO:0016887">
    <property type="term" value="F:ATP hydrolysis activity"/>
    <property type="evidence" value="ECO:0007669"/>
    <property type="project" value="InterPro"/>
</dbReference>
<evidence type="ECO:0000256" key="2">
    <source>
        <dbReference type="ARBA" id="ARBA00022741"/>
    </source>
</evidence>
<dbReference type="InterPro" id="IPR003439">
    <property type="entry name" value="ABC_transporter-like_ATP-bd"/>
</dbReference>
<dbReference type="Pfam" id="PF00005">
    <property type="entry name" value="ABC_tran"/>
    <property type="match status" value="1"/>
</dbReference>
<dbReference type="FunFam" id="3.40.50.300:FF:000032">
    <property type="entry name" value="Export ABC transporter ATP-binding protein"/>
    <property type="match status" value="1"/>
</dbReference>
<accession>A0A4R5DCQ0</accession>
<dbReference type="PROSITE" id="PS00211">
    <property type="entry name" value="ABC_TRANSPORTER_1"/>
    <property type="match status" value="1"/>
</dbReference>
<dbReference type="InterPro" id="IPR027417">
    <property type="entry name" value="P-loop_NTPase"/>
</dbReference>
<dbReference type="GO" id="GO:0005524">
    <property type="term" value="F:ATP binding"/>
    <property type="evidence" value="ECO:0007669"/>
    <property type="project" value="UniProtKB-KW"/>
</dbReference>
<dbReference type="Gene3D" id="3.40.50.300">
    <property type="entry name" value="P-loop containing nucleotide triphosphate hydrolases"/>
    <property type="match status" value="1"/>
</dbReference>
<organism evidence="5 6">
    <name type="scientific">Jiangella asiatica</name>
    <dbReference type="NCBI Taxonomy" id="2530372"/>
    <lineage>
        <taxon>Bacteria</taxon>
        <taxon>Bacillati</taxon>
        <taxon>Actinomycetota</taxon>
        <taxon>Actinomycetes</taxon>
        <taxon>Jiangellales</taxon>
        <taxon>Jiangellaceae</taxon>
        <taxon>Jiangella</taxon>
    </lineage>
</organism>
<name>A0A4R5DCQ0_9ACTN</name>